<feature type="region of interest" description="Disordered" evidence="6">
    <location>
        <begin position="225"/>
        <end position="258"/>
    </location>
</feature>
<dbReference type="AlphaFoldDB" id="A0A6A5SSS3"/>
<keyword evidence="2 5" id="KW-0378">Hydrolase</keyword>
<dbReference type="Proteomes" id="UP000800038">
    <property type="component" value="Unassembled WGS sequence"/>
</dbReference>
<gene>
    <name evidence="5" type="primary">USB1</name>
    <name evidence="7" type="ORF">EJ02DRAFT_502722</name>
</gene>
<dbReference type="InterPro" id="IPR027521">
    <property type="entry name" value="Usb1"/>
</dbReference>
<dbReference type="GO" id="GO:0005634">
    <property type="term" value="C:nucleus"/>
    <property type="evidence" value="ECO:0007669"/>
    <property type="project" value="UniProtKB-SubCell"/>
</dbReference>
<comment type="subcellular location">
    <subcellularLocation>
        <location evidence="5">Nucleus</location>
    </subcellularLocation>
</comment>
<dbReference type="Gene3D" id="3.90.1140.10">
    <property type="entry name" value="Cyclic phosphodiesterase"/>
    <property type="match status" value="1"/>
</dbReference>
<evidence type="ECO:0000256" key="3">
    <source>
        <dbReference type="ARBA" id="ARBA00023239"/>
    </source>
</evidence>
<feature type="region of interest" description="Disordered" evidence="6">
    <location>
        <begin position="1"/>
        <end position="20"/>
    </location>
</feature>
<accession>A0A6A5SSS3</accession>
<dbReference type="Pfam" id="PF09749">
    <property type="entry name" value="HVSL"/>
    <property type="match status" value="1"/>
</dbReference>
<proteinExistence type="inferred from homology"/>
<comment type="function">
    <text evidence="5">Phosphodiesterase responsible for the U6 snRNA 3' end processing. Acts as an exoribonuclease (RNase) responsible for trimming the poly(U) tract of the last nucleotides in the pre-U6 snRNA molecule, leading to the formation of mature U6 snRNA.</text>
</comment>
<keyword evidence="3" id="KW-0456">Lyase</keyword>
<sequence length="333" mass="36891">MSLVDYPDSESDDDNSHAIPAQLVKSIATSTVKRKYSESTKDSKGLPPLPAAFHDLYATNARISTSDNPGLHGGRKRAVPHVEGHWPSHVYLEWIPSQAESNALHDLMQHVKDSLEVRNATRTKKLPVPDIIPSLLSELGASLPLHVSLSRTLQIKTEDREAFLETLRSSLRRAAVRAFHFDFYGLKWVPNFDRNRWFLVLRIKKPEHDEVNSLLHACNEAAENSGHPGLYTGGEGDGPMEENSPNTSSKRRKTGQAEQIDRSEFFHISIAWNLTEPDPEWTSLVQSIDTSKYIQSAEGPFDAVKARVGNVVHNIALANKRSGLGQGGVLGLA</sequence>
<comment type="similarity">
    <text evidence="5">Belongs to the 2H phosphoesterase superfamily. USB1 family.</text>
</comment>
<evidence type="ECO:0000256" key="2">
    <source>
        <dbReference type="ARBA" id="ARBA00022801"/>
    </source>
</evidence>
<evidence type="ECO:0000256" key="1">
    <source>
        <dbReference type="ARBA" id="ARBA00022722"/>
    </source>
</evidence>
<feature type="active site" description="Proton donor/acceptor" evidence="5">
    <location>
        <position position="267"/>
    </location>
</feature>
<evidence type="ECO:0000313" key="8">
    <source>
        <dbReference type="Proteomes" id="UP000800038"/>
    </source>
</evidence>
<feature type="active site" description="Proton donor/acceptor" evidence="5">
    <location>
        <position position="146"/>
    </location>
</feature>
<keyword evidence="4 5" id="KW-0539">Nucleus</keyword>
<dbReference type="HAMAP" id="MF_03040">
    <property type="entry name" value="USB1"/>
    <property type="match status" value="1"/>
</dbReference>
<keyword evidence="1 5" id="KW-0540">Nuclease</keyword>
<dbReference type="GO" id="GO:0034477">
    <property type="term" value="P:U6 snRNA 3'-end processing"/>
    <property type="evidence" value="ECO:0007669"/>
    <property type="project" value="UniProtKB-UniRule"/>
</dbReference>
<dbReference type="EC" id="3.1.4.-" evidence="5"/>
<dbReference type="GO" id="GO:0016829">
    <property type="term" value="F:lyase activity"/>
    <property type="evidence" value="ECO:0007669"/>
    <property type="project" value="UniProtKB-KW"/>
</dbReference>
<protein>
    <recommendedName>
        <fullName evidence="5">U6 snRNA phosphodiesterase</fullName>
        <ecNumber evidence="5">3.1.4.-</ecNumber>
    </recommendedName>
</protein>
<name>A0A6A5SSS3_9PLEO</name>
<evidence type="ECO:0000313" key="7">
    <source>
        <dbReference type="EMBL" id="KAF1942639.1"/>
    </source>
</evidence>
<dbReference type="EMBL" id="ML976033">
    <property type="protein sequence ID" value="KAF1942639.1"/>
    <property type="molecule type" value="Genomic_DNA"/>
</dbReference>
<evidence type="ECO:0000256" key="6">
    <source>
        <dbReference type="SAM" id="MobiDB-lite"/>
    </source>
</evidence>
<dbReference type="OrthoDB" id="49151at2759"/>
<dbReference type="PANTHER" id="PTHR13522">
    <property type="entry name" value="U6 SNRNA PHOSPHODIESTERASE 1"/>
    <property type="match status" value="1"/>
</dbReference>
<evidence type="ECO:0000256" key="4">
    <source>
        <dbReference type="ARBA" id="ARBA00023242"/>
    </source>
</evidence>
<organism evidence="7 8">
    <name type="scientific">Clathrospora elynae</name>
    <dbReference type="NCBI Taxonomy" id="706981"/>
    <lineage>
        <taxon>Eukaryota</taxon>
        <taxon>Fungi</taxon>
        <taxon>Dikarya</taxon>
        <taxon>Ascomycota</taxon>
        <taxon>Pezizomycotina</taxon>
        <taxon>Dothideomycetes</taxon>
        <taxon>Pleosporomycetidae</taxon>
        <taxon>Pleosporales</taxon>
        <taxon>Diademaceae</taxon>
        <taxon>Clathrospora</taxon>
    </lineage>
</organism>
<dbReference type="PANTHER" id="PTHR13522:SF3">
    <property type="entry name" value="U6 SNRNA PHOSPHODIESTERASE 1"/>
    <property type="match status" value="1"/>
</dbReference>
<keyword evidence="8" id="KW-1185">Reference proteome</keyword>
<evidence type="ECO:0000256" key="5">
    <source>
        <dbReference type="HAMAP-Rule" id="MF_03040"/>
    </source>
</evidence>
<dbReference type="GO" id="GO:1990838">
    <property type="term" value="F:poly(U)-specific exoribonuclease activity, producing 3' uridine cyclic phosphate ends"/>
    <property type="evidence" value="ECO:0007669"/>
    <property type="project" value="UniProtKB-UniRule"/>
</dbReference>
<reference evidence="7" key="1">
    <citation type="journal article" date="2020" name="Stud. Mycol.">
        <title>101 Dothideomycetes genomes: a test case for predicting lifestyles and emergence of pathogens.</title>
        <authorList>
            <person name="Haridas S."/>
            <person name="Albert R."/>
            <person name="Binder M."/>
            <person name="Bloem J."/>
            <person name="Labutti K."/>
            <person name="Salamov A."/>
            <person name="Andreopoulos B."/>
            <person name="Baker S."/>
            <person name="Barry K."/>
            <person name="Bills G."/>
            <person name="Bluhm B."/>
            <person name="Cannon C."/>
            <person name="Castanera R."/>
            <person name="Culley D."/>
            <person name="Daum C."/>
            <person name="Ezra D."/>
            <person name="Gonzalez J."/>
            <person name="Henrissat B."/>
            <person name="Kuo A."/>
            <person name="Liang C."/>
            <person name="Lipzen A."/>
            <person name="Lutzoni F."/>
            <person name="Magnuson J."/>
            <person name="Mondo S."/>
            <person name="Nolan M."/>
            <person name="Ohm R."/>
            <person name="Pangilinan J."/>
            <person name="Park H.-J."/>
            <person name="Ramirez L."/>
            <person name="Alfaro M."/>
            <person name="Sun H."/>
            <person name="Tritt A."/>
            <person name="Yoshinaga Y."/>
            <person name="Zwiers L.-H."/>
            <person name="Turgeon B."/>
            <person name="Goodwin S."/>
            <person name="Spatafora J."/>
            <person name="Crous P."/>
            <person name="Grigoriev I."/>
        </authorList>
    </citation>
    <scope>NUCLEOTIDE SEQUENCE</scope>
    <source>
        <strain evidence="7">CBS 161.51</strain>
    </source>
</reference>